<comment type="caution">
    <text evidence="2">The sequence shown here is derived from an EMBL/GenBank/DDBJ whole genome shotgun (WGS) entry which is preliminary data.</text>
</comment>
<feature type="transmembrane region" description="Helical" evidence="1">
    <location>
        <begin position="33"/>
        <end position="54"/>
    </location>
</feature>
<accession>A0A511MZA1</accession>
<dbReference type="Proteomes" id="UP000321306">
    <property type="component" value="Unassembled WGS sequence"/>
</dbReference>
<proteinExistence type="predicted"/>
<keyword evidence="1" id="KW-0472">Membrane</keyword>
<organism evidence="2 3">
    <name type="scientific">Deinococcus cellulosilyticus (strain DSM 18568 / NBRC 106333 / KACC 11606 / 5516J-15)</name>
    <dbReference type="NCBI Taxonomy" id="1223518"/>
    <lineage>
        <taxon>Bacteria</taxon>
        <taxon>Thermotogati</taxon>
        <taxon>Deinococcota</taxon>
        <taxon>Deinococci</taxon>
        <taxon>Deinococcales</taxon>
        <taxon>Deinococcaceae</taxon>
        <taxon>Deinococcus</taxon>
    </lineage>
</organism>
<keyword evidence="1" id="KW-0812">Transmembrane</keyword>
<keyword evidence="1" id="KW-1133">Transmembrane helix</keyword>
<sequence>MTPTQRTVVLWALVLVTALTVKFIVTDKPIDSGLLLLLGTILGGVWGADAARVLQNKKKELESASREGVEEDGK</sequence>
<dbReference type="AlphaFoldDB" id="A0A511MZA1"/>
<dbReference type="RefSeq" id="WP_146883644.1">
    <property type="nucleotide sequence ID" value="NZ_BJXB01000005.1"/>
</dbReference>
<name>A0A511MZA1_DEIC1</name>
<keyword evidence="3" id="KW-1185">Reference proteome</keyword>
<gene>
    <name evidence="2" type="ORF">DC3_15590</name>
</gene>
<evidence type="ECO:0000256" key="1">
    <source>
        <dbReference type="SAM" id="Phobius"/>
    </source>
</evidence>
<reference evidence="2 3" key="1">
    <citation type="submission" date="2019-07" db="EMBL/GenBank/DDBJ databases">
        <title>Whole genome shotgun sequence of Deinococcus cellulosilyticus NBRC 106333.</title>
        <authorList>
            <person name="Hosoyama A."/>
            <person name="Uohara A."/>
            <person name="Ohji S."/>
            <person name="Ichikawa N."/>
        </authorList>
    </citation>
    <scope>NUCLEOTIDE SEQUENCE [LARGE SCALE GENOMIC DNA]</scope>
    <source>
        <strain evidence="2 3">NBRC 106333</strain>
    </source>
</reference>
<evidence type="ECO:0000313" key="3">
    <source>
        <dbReference type="Proteomes" id="UP000321306"/>
    </source>
</evidence>
<protein>
    <submittedName>
        <fullName evidence="2">Uncharacterized protein</fullName>
    </submittedName>
</protein>
<evidence type="ECO:0000313" key="2">
    <source>
        <dbReference type="EMBL" id="GEM45924.1"/>
    </source>
</evidence>
<dbReference type="EMBL" id="BJXB01000005">
    <property type="protein sequence ID" value="GEM45924.1"/>
    <property type="molecule type" value="Genomic_DNA"/>
</dbReference>